<organism evidence="1 2">
    <name type="scientific">Spirodela intermedia</name>
    <name type="common">Intermediate duckweed</name>
    <dbReference type="NCBI Taxonomy" id="51605"/>
    <lineage>
        <taxon>Eukaryota</taxon>
        <taxon>Viridiplantae</taxon>
        <taxon>Streptophyta</taxon>
        <taxon>Embryophyta</taxon>
        <taxon>Tracheophyta</taxon>
        <taxon>Spermatophyta</taxon>
        <taxon>Magnoliopsida</taxon>
        <taxon>Liliopsida</taxon>
        <taxon>Araceae</taxon>
        <taxon>Lemnoideae</taxon>
        <taxon>Spirodela</taxon>
    </lineage>
</organism>
<keyword evidence="2" id="KW-1185">Reference proteome</keyword>
<dbReference type="Proteomes" id="UP000663760">
    <property type="component" value="Chromosome 1"/>
</dbReference>
<gene>
    <name evidence="1" type="ORF">SI8410_01000216</name>
</gene>
<dbReference type="PANTHER" id="PTHR11439:SF483">
    <property type="entry name" value="PEPTIDE SYNTHASE GLIP-LIKE, PUTATIVE (AFU_ORTHOLOGUE AFUA_3G12920)-RELATED"/>
    <property type="match status" value="1"/>
</dbReference>
<name>A0A7I8JX91_SPIIN</name>
<evidence type="ECO:0000313" key="1">
    <source>
        <dbReference type="EMBL" id="CAA7387883.1"/>
    </source>
</evidence>
<reference evidence="1" key="1">
    <citation type="submission" date="2020-02" db="EMBL/GenBank/DDBJ databases">
        <authorList>
            <person name="Scholz U."/>
            <person name="Mascher M."/>
            <person name="Fiebig A."/>
        </authorList>
    </citation>
    <scope>NUCLEOTIDE SEQUENCE</scope>
</reference>
<dbReference type="PANTHER" id="PTHR11439">
    <property type="entry name" value="GAG-POL-RELATED RETROTRANSPOSON"/>
    <property type="match status" value="1"/>
</dbReference>
<dbReference type="AlphaFoldDB" id="A0A7I8JX91"/>
<dbReference type="EMBL" id="LR746264">
    <property type="protein sequence ID" value="CAA7387883.1"/>
    <property type="molecule type" value="Genomic_DNA"/>
</dbReference>
<evidence type="ECO:0000313" key="2">
    <source>
        <dbReference type="Proteomes" id="UP000663760"/>
    </source>
</evidence>
<proteinExistence type="predicted"/>
<accession>A0A7I8JX91</accession>
<dbReference type="OrthoDB" id="443140at2759"/>
<sequence>MIGSLRYLTHTRPDFVFSVKLLSRFMEHSTFEHMLVVNRVLKYIKGTLNYGLVYDKGQDVVKLIDYTDNDFAGDVEEDQRSTTGQVFYFRSMAISWSSKK</sequence>
<protein>
    <submittedName>
        <fullName evidence="1">Uncharacterized protein</fullName>
    </submittedName>
</protein>